<dbReference type="AlphaFoldDB" id="A0A120JTP1"/>
<comment type="function">
    <text evidence="1 6 7">This protein is located at the 30S-50S ribosomal subunit interface and may play a role in the structure and function of the aminoacyl-tRNA binding site.</text>
</comment>
<evidence type="ECO:0000256" key="3">
    <source>
        <dbReference type="ARBA" id="ARBA00022980"/>
    </source>
</evidence>
<dbReference type="RefSeq" id="WP_067632370.1">
    <property type="nucleotide sequence ID" value="NZ_CP013213.1"/>
</dbReference>
<evidence type="ECO:0000313" key="9">
    <source>
        <dbReference type="Proteomes" id="UP000063781"/>
    </source>
</evidence>
<evidence type="ECO:0000256" key="2">
    <source>
        <dbReference type="ARBA" id="ARBA00005781"/>
    </source>
</evidence>
<evidence type="ECO:0000256" key="1">
    <source>
        <dbReference type="ARBA" id="ARBA00002349"/>
    </source>
</evidence>
<dbReference type="NCBIfam" id="TIGR01024">
    <property type="entry name" value="rplS_bact"/>
    <property type="match status" value="1"/>
</dbReference>
<dbReference type="InterPro" id="IPR038657">
    <property type="entry name" value="Ribosomal_bL19_sf"/>
</dbReference>
<dbReference type="FunFam" id="2.30.30.790:FF:000001">
    <property type="entry name" value="50S ribosomal protein L19"/>
    <property type="match status" value="1"/>
</dbReference>
<dbReference type="Proteomes" id="UP000063781">
    <property type="component" value="Chromosome"/>
</dbReference>
<accession>A0A120JTP1</accession>
<dbReference type="GO" id="GO:0003735">
    <property type="term" value="F:structural constituent of ribosome"/>
    <property type="evidence" value="ECO:0007669"/>
    <property type="project" value="InterPro"/>
</dbReference>
<evidence type="ECO:0000313" key="8">
    <source>
        <dbReference type="EMBL" id="AMC93511.1"/>
    </source>
</evidence>
<evidence type="ECO:0000256" key="7">
    <source>
        <dbReference type="RuleBase" id="RU000559"/>
    </source>
</evidence>
<dbReference type="InterPro" id="IPR018257">
    <property type="entry name" value="Ribosomal_bL19_CS"/>
</dbReference>
<dbReference type="EMBL" id="CP013213">
    <property type="protein sequence ID" value="AMC93511.1"/>
    <property type="molecule type" value="Genomic_DNA"/>
</dbReference>
<keyword evidence="4 6" id="KW-0687">Ribonucleoprotein</keyword>
<dbReference type="STRING" id="1514105.AOC36_05805"/>
<dbReference type="Pfam" id="PF01245">
    <property type="entry name" value="Ribosomal_L19"/>
    <property type="match status" value="1"/>
</dbReference>
<evidence type="ECO:0000256" key="4">
    <source>
        <dbReference type="ARBA" id="ARBA00023274"/>
    </source>
</evidence>
<dbReference type="PANTHER" id="PTHR15680:SF9">
    <property type="entry name" value="LARGE RIBOSOMAL SUBUNIT PROTEIN BL19M"/>
    <property type="match status" value="1"/>
</dbReference>
<dbReference type="PROSITE" id="PS01015">
    <property type="entry name" value="RIBOSOMAL_L19"/>
    <property type="match status" value="1"/>
</dbReference>
<name>A0A120JTP1_9FIRM</name>
<protein>
    <recommendedName>
        <fullName evidence="5 6">Large ribosomal subunit protein bL19</fullName>
    </recommendedName>
</protein>
<dbReference type="InterPro" id="IPR008991">
    <property type="entry name" value="Translation_prot_SH3-like_sf"/>
</dbReference>
<dbReference type="SUPFAM" id="SSF50104">
    <property type="entry name" value="Translation proteins SH3-like domain"/>
    <property type="match status" value="1"/>
</dbReference>
<dbReference type="GO" id="GO:0006412">
    <property type="term" value="P:translation"/>
    <property type="evidence" value="ECO:0007669"/>
    <property type="project" value="UniProtKB-UniRule"/>
</dbReference>
<dbReference type="PANTHER" id="PTHR15680">
    <property type="entry name" value="RIBOSOMAL PROTEIN L19"/>
    <property type="match status" value="1"/>
</dbReference>
<comment type="similarity">
    <text evidence="2 6 7">Belongs to the bacterial ribosomal protein bL19 family.</text>
</comment>
<dbReference type="PRINTS" id="PR00061">
    <property type="entry name" value="RIBOSOMALL19"/>
</dbReference>
<evidence type="ECO:0000256" key="6">
    <source>
        <dbReference type="HAMAP-Rule" id="MF_00402"/>
    </source>
</evidence>
<organism evidence="8 9">
    <name type="scientific">Erysipelothrix larvae</name>
    <dbReference type="NCBI Taxonomy" id="1514105"/>
    <lineage>
        <taxon>Bacteria</taxon>
        <taxon>Bacillati</taxon>
        <taxon>Bacillota</taxon>
        <taxon>Erysipelotrichia</taxon>
        <taxon>Erysipelotrichales</taxon>
        <taxon>Erysipelotrichaceae</taxon>
        <taxon>Erysipelothrix</taxon>
    </lineage>
</organism>
<dbReference type="InterPro" id="IPR001857">
    <property type="entry name" value="Ribosomal_bL19"/>
</dbReference>
<proteinExistence type="inferred from homology"/>
<evidence type="ECO:0000256" key="5">
    <source>
        <dbReference type="ARBA" id="ARBA00035171"/>
    </source>
</evidence>
<dbReference type="GO" id="GO:0022625">
    <property type="term" value="C:cytosolic large ribosomal subunit"/>
    <property type="evidence" value="ECO:0007669"/>
    <property type="project" value="TreeGrafter"/>
</dbReference>
<dbReference type="OrthoDB" id="9803541at2"/>
<gene>
    <name evidence="6" type="primary">rplS</name>
    <name evidence="8" type="ORF">AOC36_05805</name>
</gene>
<dbReference type="HAMAP" id="MF_00402">
    <property type="entry name" value="Ribosomal_bL19"/>
    <property type="match status" value="1"/>
</dbReference>
<reference evidence="8 9" key="1">
    <citation type="submission" date="2015-10" db="EMBL/GenBank/DDBJ databases">
        <title>Erysipelothrix larvae sp. LV19 isolated from the larval gut of the rhinoceros beetle, Trypoxylus dichotomus.</title>
        <authorList>
            <person name="Lim S."/>
            <person name="Kim B.-C."/>
        </authorList>
    </citation>
    <scope>NUCLEOTIDE SEQUENCE [LARGE SCALE GENOMIC DNA]</scope>
    <source>
        <strain evidence="8 9">LV19</strain>
    </source>
</reference>
<keyword evidence="3 6" id="KW-0689">Ribosomal protein</keyword>
<dbReference type="Gene3D" id="2.30.30.790">
    <property type="match status" value="1"/>
</dbReference>
<dbReference type="KEGG" id="erl:AOC36_05805"/>
<keyword evidence="9" id="KW-1185">Reference proteome</keyword>
<sequence length="115" mass="12929">MLDLVQNITKSQLRTDIPDLRPGQTVVVNVRIQEGDKSRVQAFEGVVISRQGSGIAENFTVRKVSSGIGVERTFPIHSPIIESVKVLRTGKVRRAKLYYLRNRSGKSARLKEVRK</sequence>
<dbReference type="PIRSF" id="PIRSF002191">
    <property type="entry name" value="Ribosomal_L19"/>
    <property type="match status" value="1"/>
</dbReference>